<proteinExistence type="predicted"/>
<dbReference type="eggNOG" id="COG1918">
    <property type="taxonomic scope" value="Bacteria"/>
</dbReference>
<evidence type="ECO:0000313" key="4">
    <source>
        <dbReference type="Proteomes" id="UP000018680"/>
    </source>
</evidence>
<evidence type="ECO:0000313" key="3">
    <source>
        <dbReference type="EMBL" id="AHC14011.1"/>
    </source>
</evidence>
<dbReference type="Proteomes" id="UP000018680">
    <property type="component" value="Chromosome"/>
</dbReference>
<name>V5WFU2_9SPIO</name>
<gene>
    <name evidence="3" type="ORF">L21SP2_0582</name>
</gene>
<dbReference type="KEGG" id="slr:L21SP2_0582"/>
<reference evidence="3 4" key="1">
    <citation type="journal article" date="2015" name="Stand. Genomic Sci.">
        <title>Complete genome sequence and description of Salinispira pacifica gen. nov., sp. nov., a novel spirochaete isolated form a hypersaline microbial mat.</title>
        <authorList>
            <person name="Ben Hania W."/>
            <person name="Joseph M."/>
            <person name="Schumann P."/>
            <person name="Bunk B."/>
            <person name="Fiebig A."/>
            <person name="Sproer C."/>
            <person name="Klenk H.P."/>
            <person name="Fardeau M.L."/>
            <person name="Spring S."/>
        </authorList>
    </citation>
    <scope>NUCLEOTIDE SEQUENCE [LARGE SCALE GENOMIC DNA]</scope>
    <source>
        <strain evidence="3 4">L21-RPul-D2</strain>
    </source>
</reference>
<dbReference type="Gene3D" id="2.30.30.90">
    <property type="match status" value="1"/>
</dbReference>
<evidence type="ECO:0000259" key="2">
    <source>
        <dbReference type="SMART" id="SM00899"/>
    </source>
</evidence>
<evidence type="ECO:0000256" key="1">
    <source>
        <dbReference type="ARBA" id="ARBA00023004"/>
    </source>
</evidence>
<sequence>MTLANASANSTYIISSVQPTEAGMKDFLFTLGCYPGEKVTVISRLSGNHIINVKNARYSLDDRLAAAIHITSESAKSALDSALKVG</sequence>
<keyword evidence="4" id="KW-1185">Reference proteome</keyword>
<keyword evidence="1" id="KW-0408">Iron</keyword>
<dbReference type="RefSeq" id="WP_024266943.1">
    <property type="nucleotide sequence ID" value="NC_023035.1"/>
</dbReference>
<dbReference type="InterPro" id="IPR038157">
    <property type="entry name" value="FeoA_core_dom"/>
</dbReference>
<dbReference type="HOGENOM" id="CLU_150646_6_0_12"/>
<dbReference type="Pfam" id="PF04023">
    <property type="entry name" value="FeoA"/>
    <property type="match status" value="1"/>
</dbReference>
<protein>
    <recommendedName>
        <fullName evidence="2">Ferrous iron transporter FeoA-like domain-containing protein</fullName>
    </recommendedName>
</protein>
<accession>V5WFU2</accession>
<dbReference type="OrthoDB" id="5984at2"/>
<dbReference type="InterPro" id="IPR008988">
    <property type="entry name" value="Transcriptional_repressor_C"/>
</dbReference>
<dbReference type="STRING" id="1307761.L21SP2_0582"/>
<dbReference type="SUPFAM" id="SSF50037">
    <property type="entry name" value="C-terminal domain of transcriptional repressors"/>
    <property type="match status" value="1"/>
</dbReference>
<dbReference type="SMART" id="SM00899">
    <property type="entry name" value="FeoA"/>
    <property type="match status" value="1"/>
</dbReference>
<dbReference type="InterPro" id="IPR007167">
    <property type="entry name" value="Fe-transptr_FeoA-like"/>
</dbReference>
<dbReference type="GO" id="GO:0046914">
    <property type="term" value="F:transition metal ion binding"/>
    <property type="evidence" value="ECO:0007669"/>
    <property type="project" value="InterPro"/>
</dbReference>
<feature type="domain" description="Ferrous iron transporter FeoA-like" evidence="2">
    <location>
        <begin position="1"/>
        <end position="72"/>
    </location>
</feature>
<dbReference type="AlphaFoldDB" id="V5WFU2"/>
<organism evidence="3 4">
    <name type="scientific">Salinispira pacifica</name>
    <dbReference type="NCBI Taxonomy" id="1307761"/>
    <lineage>
        <taxon>Bacteria</taxon>
        <taxon>Pseudomonadati</taxon>
        <taxon>Spirochaetota</taxon>
        <taxon>Spirochaetia</taxon>
        <taxon>Spirochaetales</taxon>
        <taxon>Spirochaetaceae</taxon>
        <taxon>Salinispira</taxon>
    </lineage>
</organism>
<dbReference type="EMBL" id="CP006939">
    <property type="protein sequence ID" value="AHC14011.1"/>
    <property type="molecule type" value="Genomic_DNA"/>
</dbReference>